<dbReference type="OrthoDB" id="10572302at2759"/>
<evidence type="ECO:0000313" key="2">
    <source>
        <dbReference type="EMBL" id="CBN77645.1"/>
    </source>
</evidence>
<evidence type="ECO:0000256" key="1">
    <source>
        <dbReference type="SAM" id="MobiDB-lite"/>
    </source>
</evidence>
<feature type="region of interest" description="Disordered" evidence="1">
    <location>
        <begin position="59"/>
        <end position="283"/>
    </location>
</feature>
<dbReference type="AlphaFoldDB" id="D8LQX2"/>
<dbReference type="Proteomes" id="UP000002630">
    <property type="component" value="Linkage Group LG18"/>
</dbReference>
<feature type="compositionally biased region" description="Basic and acidic residues" evidence="1">
    <location>
        <begin position="970"/>
        <end position="982"/>
    </location>
</feature>
<dbReference type="Gene3D" id="2.30.30.140">
    <property type="match status" value="1"/>
</dbReference>
<organism evidence="2 3">
    <name type="scientific">Ectocarpus siliculosus</name>
    <name type="common">Brown alga</name>
    <name type="synonym">Conferva siliculosa</name>
    <dbReference type="NCBI Taxonomy" id="2880"/>
    <lineage>
        <taxon>Eukaryota</taxon>
        <taxon>Sar</taxon>
        <taxon>Stramenopiles</taxon>
        <taxon>Ochrophyta</taxon>
        <taxon>PX clade</taxon>
        <taxon>Phaeophyceae</taxon>
        <taxon>Ectocarpales</taxon>
        <taxon>Ectocarpaceae</taxon>
        <taxon>Ectocarpus</taxon>
    </lineage>
</organism>
<feature type="region of interest" description="Disordered" evidence="1">
    <location>
        <begin position="700"/>
        <end position="779"/>
    </location>
</feature>
<proteinExistence type="predicted"/>
<dbReference type="InParanoid" id="D8LQX2"/>
<evidence type="ECO:0008006" key="4">
    <source>
        <dbReference type="Google" id="ProtNLM"/>
    </source>
</evidence>
<protein>
    <recommendedName>
        <fullName evidence="4">Tudor domain-containing protein</fullName>
    </recommendedName>
</protein>
<dbReference type="EMBL" id="FN648830">
    <property type="protein sequence ID" value="CBN77645.1"/>
    <property type="molecule type" value="Genomic_DNA"/>
</dbReference>
<evidence type="ECO:0000313" key="3">
    <source>
        <dbReference type="Proteomes" id="UP000002630"/>
    </source>
</evidence>
<gene>
    <name evidence="2" type="ORF">Esi_0061_0026</name>
</gene>
<keyword evidence="3" id="KW-1185">Reference proteome</keyword>
<feature type="compositionally biased region" description="Basic and acidic residues" evidence="1">
    <location>
        <begin position="80"/>
        <end position="90"/>
    </location>
</feature>
<name>D8LQX2_ECTSI</name>
<feature type="compositionally biased region" description="Polar residues" evidence="1">
    <location>
        <begin position="139"/>
        <end position="150"/>
    </location>
</feature>
<feature type="region of interest" description="Disordered" evidence="1">
    <location>
        <begin position="444"/>
        <end position="485"/>
    </location>
</feature>
<feature type="region of interest" description="Disordered" evidence="1">
    <location>
        <begin position="571"/>
        <end position="639"/>
    </location>
</feature>
<feature type="region of interest" description="Disordered" evidence="1">
    <location>
        <begin position="942"/>
        <end position="992"/>
    </location>
</feature>
<dbReference type="EMBL" id="FN649743">
    <property type="protein sequence ID" value="CBN77645.1"/>
    <property type="molecule type" value="Genomic_DNA"/>
</dbReference>
<sequence length="1132" mass="119638">MAHVGQRVEVFWPPEGDDTEGNWYCGELDGYDDAAGYHVTYDDGDEEVLGEQIDGRDDIHLLPLWSPPDGGDNRNPPEGVAHRRDDKPGVPEEEGENGRIGQRGKATSEPDSPTPTGSGLAAMSYREIGRPASPPDCDGSNTSPRSNLSMERSRHRSAGNVADDNGFQSGEFGKTRERTATKPTGRDGAGNRSGSAWSSNDDDDDKGAIDYDSFDFGSEDEELASPRGPEPGTALRGCRGRRRSGVGTPGENHESLPCRTSPWRTGDGRTDGRGAVVGGSDNPEDGLKALEGFVHDTAMLQGAVEGVERGRGGGGTAALRADGETAGEEGVFVKISFIEGGLASTTNAMFRCKTLLHTTGSSAPATCSAGGGGGGWPDGEFQCETFHGGRLGELANAAVLFSVHRRWCGKRGATSRGLDREGFLGQVVLPVRNAVLGLQPVDIAPGPQKSGVDKEEAATGTHARPSINISSSDDDNNDGIIRNNTDSGSWRLLRGDVSGAFRAADRLGRVETAGNAPLVLQLRLSVSFSLKPPEDLACPTEPRNRAAAQTMGGYPKEAVGTAAAPYATVGAEREPVPPHGGVVFDETGARRAGKPGGLGLADMPTRSAGRARGKGDRRTTRAKRGGGHANSGGGNRDWRAHDHGAALLRRKVKRQECIARENERMERRLKVIREAVPNTREPRCYERVGRAPCVPRGGGAAGGAGVGFTEQPRHRRRRRQRSDGTVVGGLQGEAPPHAAGVRSTVESGSNRRRVGHPVVAGCWDSTTPSAGGGEAAAAGKKETAGWRELYDEREALASAVEAAAAEAAAVRARVEALRAKTLWTEANARRSSLTVASLENGAHGRCASSRTTGKEVSAVVAAESSGAVVAFDRRTLDIDDEGGLVEEGLAAELRRQEELYTALAEARRRVVAAGEAARLAREADLKELDELRSRLTEAEARHTRHQWRRENETVTTTPPPIGAAAAVPLRRRESPHDDERSPKRAAGARVAGAAAAGDAARLALDGVEEDRGGGGGGGTLPKDALERAKDLALSLRVEVETLRLEEALGAGSGADVNVAGVGRAPSDAQDEVARLKARLKNKTRRLEGAIFDRDAIRAEYQHLIGKGQRSALKESLAWLEHAALQLSDTKLK</sequence>
<dbReference type="CDD" id="cd20404">
    <property type="entry name" value="Tudor_Agenet_AtEML-like"/>
    <property type="match status" value="1"/>
</dbReference>
<reference evidence="2 3" key="1">
    <citation type="journal article" date="2010" name="Nature">
        <title>The Ectocarpus genome and the independent evolution of multicellularity in brown algae.</title>
        <authorList>
            <person name="Cock J.M."/>
            <person name="Sterck L."/>
            <person name="Rouze P."/>
            <person name="Scornet D."/>
            <person name="Allen A.E."/>
            <person name="Amoutzias G."/>
            <person name="Anthouard V."/>
            <person name="Artiguenave F."/>
            <person name="Aury J.M."/>
            <person name="Badger J.H."/>
            <person name="Beszteri B."/>
            <person name="Billiau K."/>
            <person name="Bonnet E."/>
            <person name="Bothwell J.H."/>
            <person name="Bowler C."/>
            <person name="Boyen C."/>
            <person name="Brownlee C."/>
            <person name="Carrano C.J."/>
            <person name="Charrier B."/>
            <person name="Cho G.Y."/>
            <person name="Coelho S.M."/>
            <person name="Collen J."/>
            <person name="Corre E."/>
            <person name="Da Silva C."/>
            <person name="Delage L."/>
            <person name="Delaroque N."/>
            <person name="Dittami S.M."/>
            <person name="Doulbeau S."/>
            <person name="Elias M."/>
            <person name="Farnham G."/>
            <person name="Gachon C.M."/>
            <person name="Gschloessl B."/>
            <person name="Heesch S."/>
            <person name="Jabbari K."/>
            <person name="Jubin C."/>
            <person name="Kawai H."/>
            <person name="Kimura K."/>
            <person name="Kloareg B."/>
            <person name="Kupper F.C."/>
            <person name="Lang D."/>
            <person name="Le Bail A."/>
            <person name="Leblanc C."/>
            <person name="Lerouge P."/>
            <person name="Lohr M."/>
            <person name="Lopez P.J."/>
            <person name="Martens C."/>
            <person name="Maumus F."/>
            <person name="Michel G."/>
            <person name="Miranda-Saavedra D."/>
            <person name="Morales J."/>
            <person name="Moreau H."/>
            <person name="Motomura T."/>
            <person name="Nagasato C."/>
            <person name="Napoli C.A."/>
            <person name="Nelson D.R."/>
            <person name="Nyvall-Collen P."/>
            <person name="Peters A.F."/>
            <person name="Pommier C."/>
            <person name="Potin P."/>
            <person name="Poulain J."/>
            <person name="Quesneville H."/>
            <person name="Read B."/>
            <person name="Rensing S.A."/>
            <person name="Ritter A."/>
            <person name="Rousvoal S."/>
            <person name="Samanta M."/>
            <person name="Samson G."/>
            <person name="Schroeder D.C."/>
            <person name="Segurens B."/>
            <person name="Strittmatter M."/>
            <person name="Tonon T."/>
            <person name="Tregear J.W."/>
            <person name="Valentin K."/>
            <person name="von Dassow P."/>
            <person name="Yamagishi T."/>
            <person name="Van de Peer Y."/>
            <person name="Wincker P."/>
        </authorList>
    </citation>
    <scope>NUCLEOTIDE SEQUENCE [LARGE SCALE GENOMIC DNA]</scope>
    <source>
        <strain evidence="3">Ec32 / CCAP1310/4</strain>
    </source>
</reference>
<accession>D8LQX2</accession>